<evidence type="ECO:0000313" key="1">
    <source>
        <dbReference type="EMBL" id="OPB40627.1"/>
    </source>
</evidence>
<evidence type="ECO:0000313" key="2">
    <source>
        <dbReference type="Proteomes" id="UP000191004"/>
    </source>
</evidence>
<proteinExistence type="predicted"/>
<comment type="caution">
    <text evidence="1">The sequence shown here is derived from an EMBL/GenBank/DDBJ whole genome shotgun (WGS) entry which is preliminary data.</text>
</comment>
<sequence length="100" mass="11472">MPTRSMNSSAVSYLQLYFSLTEPPTTGMALSTFQSGEWDKSMVLIAIRTWKEDKANVVPVYKIMRSLCVCQFQPSAALSLERLLQRPRSPRVDNDDYDYE</sequence>
<protein>
    <submittedName>
        <fullName evidence="1">Uncharacterized protein</fullName>
    </submittedName>
</protein>
<dbReference type="AlphaFoldDB" id="A0A1T3CHM9"/>
<gene>
    <name evidence="1" type="ORF">A0O28_0007070</name>
</gene>
<name>A0A1T3CHM9_9HYPO</name>
<accession>A0A1T3CHM9</accession>
<reference evidence="1 2" key="1">
    <citation type="submission" date="2016-04" db="EMBL/GenBank/DDBJ databases">
        <title>Multiple horizontal gene transfer events from other fungi enriched the ability of the initially mycotrophic fungus Trichoderma (Ascomycota) to feed on dead plant biomass.</title>
        <authorList>
            <person name="Atanasova L."/>
            <person name="Chenthamara K."/>
            <person name="Zhang J."/>
            <person name="Grujic M."/>
            <person name="Henrissat B."/>
            <person name="Kuo A."/>
            <person name="Aertz A."/>
            <person name="Salamov A."/>
            <person name="Lipzen A."/>
            <person name="Labutti K."/>
            <person name="Barry K."/>
            <person name="Miao Y."/>
            <person name="Rahimi M.J."/>
            <person name="Shen Q."/>
            <person name="Grigoriev I.V."/>
            <person name="Kubicek C.P."/>
            <person name="Druzhinina I.S."/>
        </authorList>
    </citation>
    <scope>NUCLEOTIDE SEQUENCE [LARGE SCALE GENOMIC DNA]</scope>
    <source>
        <strain evidence="1 2">NJAU 4742</strain>
    </source>
</reference>
<dbReference type="EMBL" id="LVVK01000017">
    <property type="protein sequence ID" value="OPB40627.1"/>
    <property type="molecule type" value="Genomic_DNA"/>
</dbReference>
<dbReference type="Proteomes" id="UP000191004">
    <property type="component" value="Unassembled WGS sequence"/>
</dbReference>
<organism evidence="1 2">
    <name type="scientific">Trichoderma guizhouense</name>
    <dbReference type="NCBI Taxonomy" id="1491466"/>
    <lineage>
        <taxon>Eukaryota</taxon>
        <taxon>Fungi</taxon>
        <taxon>Dikarya</taxon>
        <taxon>Ascomycota</taxon>
        <taxon>Pezizomycotina</taxon>
        <taxon>Sordariomycetes</taxon>
        <taxon>Hypocreomycetidae</taxon>
        <taxon>Hypocreales</taxon>
        <taxon>Hypocreaceae</taxon>
        <taxon>Trichoderma</taxon>
    </lineage>
</organism>
<keyword evidence="2" id="KW-1185">Reference proteome</keyword>